<dbReference type="GO" id="GO:0120537">
    <property type="term" value="F:3-demethylubiquinone 3-O-methyltransferase activity"/>
    <property type="evidence" value="ECO:0007669"/>
    <property type="project" value="RHEA"/>
</dbReference>
<dbReference type="GeneTree" id="ENSGT00390000007284"/>
<evidence type="ECO:0000256" key="1">
    <source>
        <dbReference type="ARBA" id="ARBA00022603"/>
    </source>
</evidence>
<dbReference type="AlphaFoldDB" id="F7B383"/>
<dbReference type="InterPro" id="IPR010233">
    <property type="entry name" value="UbiG_MeTrfase"/>
</dbReference>
<feature type="binding site" evidence="5">
    <location>
        <position position="83"/>
    </location>
    <ligand>
        <name>S-adenosyl-L-methionine</name>
        <dbReference type="ChEBI" id="CHEBI:59789"/>
    </ligand>
</feature>
<evidence type="ECO:0000256" key="3">
    <source>
        <dbReference type="ARBA" id="ARBA00022688"/>
    </source>
</evidence>
<dbReference type="PANTHER" id="PTHR43464:SF19">
    <property type="entry name" value="UBIQUINONE BIOSYNTHESIS O-METHYLTRANSFERASE, MITOCHONDRIAL"/>
    <property type="match status" value="1"/>
</dbReference>
<keyword evidence="5" id="KW-0472">Membrane</keyword>
<comment type="catalytic activity">
    <reaction evidence="5">
        <text>a 3-demethylubiquinol + S-adenosyl-L-methionine = a ubiquinol + S-adenosyl-L-homocysteine + H(+)</text>
        <dbReference type="Rhea" id="RHEA:44380"/>
        <dbReference type="Rhea" id="RHEA-COMP:9566"/>
        <dbReference type="Rhea" id="RHEA-COMP:10914"/>
        <dbReference type="ChEBI" id="CHEBI:15378"/>
        <dbReference type="ChEBI" id="CHEBI:17976"/>
        <dbReference type="ChEBI" id="CHEBI:57856"/>
        <dbReference type="ChEBI" id="CHEBI:59789"/>
        <dbReference type="ChEBI" id="CHEBI:84422"/>
        <dbReference type="EC" id="2.1.1.64"/>
    </reaction>
</comment>
<keyword evidence="5" id="KW-0999">Mitochondrion inner membrane</keyword>
<dbReference type="InterPro" id="IPR029063">
    <property type="entry name" value="SAM-dependent_MTases_sf"/>
</dbReference>
<dbReference type="GO" id="GO:0046872">
    <property type="term" value="F:metal ion binding"/>
    <property type="evidence" value="ECO:0007669"/>
    <property type="project" value="UniProtKB-KW"/>
</dbReference>
<dbReference type="FunCoup" id="F7B383">
    <property type="interactions" value="104"/>
</dbReference>
<dbReference type="GO" id="GO:0006744">
    <property type="term" value="P:ubiquinone biosynthetic process"/>
    <property type="evidence" value="ECO:0000318"/>
    <property type="project" value="GO_Central"/>
</dbReference>
<evidence type="ECO:0000256" key="2">
    <source>
        <dbReference type="ARBA" id="ARBA00022679"/>
    </source>
</evidence>
<reference evidence="6" key="3">
    <citation type="submission" date="2025-09" db="UniProtKB">
        <authorList>
            <consortium name="Ensembl"/>
        </authorList>
    </citation>
    <scope>IDENTIFICATION</scope>
</reference>
<dbReference type="GO" id="GO:0005739">
    <property type="term" value="C:mitochondrion"/>
    <property type="evidence" value="ECO:0000318"/>
    <property type="project" value="GO_Central"/>
</dbReference>
<dbReference type="GO" id="GO:0031314">
    <property type="term" value="C:extrinsic component of mitochondrial inner membrane"/>
    <property type="evidence" value="ECO:0007669"/>
    <property type="project" value="UniProtKB-UniRule"/>
</dbReference>
<dbReference type="Gene3D" id="3.40.50.150">
    <property type="entry name" value="Vaccinia Virus protein VP39"/>
    <property type="match status" value="1"/>
</dbReference>
<dbReference type="OMA" id="LASRWWD"/>
<dbReference type="Pfam" id="PF13489">
    <property type="entry name" value="Methyltransf_23"/>
    <property type="match status" value="1"/>
</dbReference>
<keyword evidence="4 5" id="KW-0949">S-adenosyl-L-methionine</keyword>
<dbReference type="GO" id="GO:0032259">
    <property type="term" value="P:methylation"/>
    <property type="evidence" value="ECO:0007669"/>
    <property type="project" value="UniProtKB-KW"/>
</dbReference>
<reference evidence="6" key="2">
    <citation type="submission" date="2025-08" db="UniProtKB">
        <authorList>
            <consortium name="Ensembl"/>
        </authorList>
    </citation>
    <scope>IDENTIFICATION</scope>
</reference>
<organism evidence="6 7">
    <name type="scientific">Ciona intestinalis</name>
    <name type="common">Transparent sea squirt</name>
    <name type="synonym">Ascidia intestinalis</name>
    <dbReference type="NCBI Taxonomy" id="7719"/>
    <lineage>
        <taxon>Eukaryota</taxon>
        <taxon>Metazoa</taxon>
        <taxon>Chordata</taxon>
        <taxon>Tunicata</taxon>
        <taxon>Ascidiacea</taxon>
        <taxon>Phlebobranchia</taxon>
        <taxon>Cionidae</taxon>
        <taxon>Ciona</taxon>
    </lineage>
</organism>
<keyword evidence="2 5" id="KW-0808">Transferase</keyword>
<keyword evidence="3 5" id="KW-0831">Ubiquinone biosynthesis</keyword>
<dbReference type="CDD" id="cd02440">
    <property type="entry name" value="AdoMet_MTases"/>
    <property type="match status" value="1"/>
</dbReference>
<feature type="binding site" evidence="5">
    <location>
        <position position="181"/>
    </location>
    <ligand>
        <name>S-adenosyl-L-methionine</name>
        <dbReference type="ChEBI" id="CHEBI:59789"/>
    </ligand>
</feature>
<gene>
    <name evidence="6" type="primary">LOC100180451</name>
</gene>
<comment type="subunit">
    <text evidence="5">Component of a multi-subunit COQ enzyme complex.</text>
</comment>
<comment type="catalytic activity">
    <reaction evidence="5">
        <text>a 3,4-dihydroxy-5-(all-trans-polyprenyl)benzoate + S-adenosyl-L-methionine = a 4-hydroxy-3-methoxy-5-(all-trans-polyprenyl)benzoate + S-adenosyl-L-homocysteine + H(+)</text>
        <dbReference type="Rhea" id="RHEA:44452"/>
        <dbReference type="Rhea" id="RHEA-COMP:10930"/>
        <dbReference type="Rhea" id="RHEA-COMP:10931"/>
        <dbReference type="ChEBI" id="CHEBI:15378"/>
        <dbReference type="ChEBI" id="CHEBI:57856"/>
        <dbReference type="ChEBI" id="CHEBI:59789"/>
        <dbReference type="ChEBI" id="CHEBI:64694"/>
        <dbReference type="ChEBI" id="CHEBI:84443"/>
        <dbReference type="EC" id="2.1.1.114"/>
    </reaction>
</comment>
<name>F7B383_CIOIN</name>
<keyword evidence="5" id="KW-0460">Magnesium</keyword>
<evidence type="ECO:0000256" key="4">
    <source>
        <dbReference type="ARBA" id="ARBA00022691"/>
    </source>
</evidence>
<evidence type="ECO:0000256" key="5">
    <source>
        <dbReference type="HAMAP-Rule" id="MF_03190"/>
    </source>
</evidence>
<accession>F7B383</accession>
<feature type="binding site" evidence="5">
    <location>
        <position position="185"/>
    </location>
    <ligand>
        <name>Mg(2+)</name>
        <dbReference type="ChEBI" id="CHEBI:18420"/>
    </ligand>
</feature>
<keyword evidence="5" id="KW-0479">Metal-binding</keyword>
<keyword evidence="5" id="KW-0496">Mitochondrion</keyword>
<dbReference type="SUPFAM" id="SSF53335">
    <property type="entry name" value="S-adenosyl-L-methionine-dependent methyltransferases"/>
    <property type="match status" value="1"/>
</dbReference>
<dbReference type="EC" id="2.1.1.-" evidence="5"/>
<dbReference type="PANTHER" id="PTHR43464">
    <property type="entry name" value="METHYLTRANSFERASE"/>
    <property type="match status" value="1"/>
</dbReference>
<dbReference type="STRING" id="7719.ENSCINP00000005307"/>
<comment type="subcellular location">
    <subcellularLocation>
        <location evidence="5">Mitochondrion inner membrane</location>
        <topology evidence="5">Peripheral membrane protein</topology>
        <orientation evidence="5">Matrix side</orientation>
    </subcellularLocation>
</comment>
<evidence type="ECO:0000313" key="6">
    <source>
        <dbReference type="Ensembl" id="ENSCINP00000005307.3"/>
    </source>
</evidence>
<comment type="function">
    <text evidence="5">O-methyltransferase required for two non-consecutive steps during ubiquinone biosynthesis. Catalyzes the 2 O-methylation of 3,4-dihydroxy-5-(all-trans-polyprenyl)benzoic acid into 4-hydroxy-3-methoxy-5-(all-trans-polyprenyl)benzoic acid. Also catalyzes the last step of ubiquinone biosynthesis by mediating methylation of 3-demethylubiquinone into ubiquinone. Also able to mediate the methylation of 3-demethylubiquinol into ubiquinol.</text>
</comment>
<comment type="similarity">
    <text evidence="5">Belongs to the class I-like SAM-binding methyltransferase superfamily. UbiG/COQ3 family.</text>
</comment>
<dbReference type="UniPathway" id="UPA00232"/>
<feature type="binding site" evidence="5">
    <location>
        <position position="114"/>
    </location>
    <ligand>
        <name>S-adenosyl-L-methionine</name>
        <dbReference type="ChEBI" id="CHEBI:59789"/>
    </ligand>
</feature>
<dbReference type="EC" id="2.1.1.64" evidence="5"/>
<reference evidence="7" key="1">
    <citation type="journal article" date="2002" name="Science">
        <title>The draft genome of Ciona intestinalis: insights into chordate and vertebrate origins.</title>
        <authorList>
            <person name="Dehal P."/>
            <person name="Satou Y."/>
            <person name="Campbell R.K."/>
            <person name="Chapman J."/>
            <person name="Degnan B."/>
            <person name="De Tomaso A."/>
            <person name="Davidson B."/>
            <person name="Di Gregorio A."/>
            <person name="Gelpke M."/>
            <person name="Goodstein D.M."/>
            <person name="Harafuji N."/>
            <person name="Hastings K.E."/>
            <person name="Ho I."/>
            <person name="Hotta K."/>
            <person name="Huang W."/>
            <person name="Kawashima T."/>
            <person name="Lemaire P."/>
            <person name="Martinez D."/>
            <person name="Meinertzhagen I.A."/>
            <person name="Necula S."/>
            <person name="Nonaka M."/>
            <person name="Putnam N."/>
            <person name="Rash S."/>
            <person name="Saiga H."/>
            <person name="Satake M."/>
            <person name="Terry A."/>
            <person name="Yamada L."/>
            <person name="Wang H.G."/>
            <person name="Awazu S."/>
            <person name="Azumi K."/>
            <person name="Boore J."/>
            <person name="Branno M."/>
            <person name="Chin-Bow S."/>
            <person name="DeSantis R."/>
            <person name="Doyle S."/>
            <person name="Francino P."/>
            <person name="Keys D.N."/>
            <person name="Haga S."/>
            <person name="Hayashi H."/>
            <person name="Hino K."/>
            <person name="Imai K.S."/>
            <person name="Inaba K."/>
            <person name="Kano S."/>
            <person name="Kobayashi K."/>
            <person name="Kobayashi M."/>
            <person name="Lee B.I."/>
            <person name="Makabe K.W."/>
            <person name="Manohar C."/>
            <person name="Matassi G."/>
            <person name="Medina M."/>
            <person name="Mochizuki Y."/>
            <person name="Mount S."/>
            <person name="Morishita T."/>
            <person name="Miura S."/>
            <person name="Nakayama A."/>
            <person name="Nishizaka S."/>
            <person name="Nomoto H."/>
            <person name="Ohta F."/>
            <person name="Oishi K."/>
            <person name="Rigoutsos I."/>
            <person name="Sano M."/>
            <person name="Sasaki A."/>
            <person name="Sasakura Y."/>
            <person name="Shoguchi E."/>
            <person name="Shin-i T."/>
            <person name="Spagnuolo A."/>
            <person name="Stainier D."/>
            <person name="Suzuki M.M."/>
            <person name="Tassy O."/>
            <person name="Takatori N."/>
            <person name="Tokuoka M."/>
            <person name="Yagi K."/>
            <person name="Yoshizaki F."/>
            <person name="Wada S."/>
            <person name="Zhang C."/>
            <person name="Hyatt P.D."/>
            <person name="Larimer F."/>
            <person name="Detter C."/>
            <person name="Doggett N."/>
            <person name="Glavina T."/>
            <person name="Hawkins T."/>
            <person name="Richardson P."/>
            <person name="Lucas S."/>
            <person name="Kohara Y."/>
            <person name="Levine M."/>
            <person name="Satoh N."/>
            <person name="Rokhsar D.S."/>
        </authorList>
    </citation>
    <scope>NUCLEOTIDE SEQUENCE [LARGE SCALE GENOMIC DNA]</scope>
</reference>
<comment type="cofactor">
    <cofactor evidence="5">
        <name>Mg(2+)</name>
        <dbReference type="ChEBI" id="CHEBI:18420"/>
    </cofactor>
</comment>
<evidence type="ECO:0000313" key="7">
    <source>
        <dbReference type="Proteomes" id="UP000008144"/>
    </source>
</evidence>
<dbReference type="InParanoid" id="F7B383"/>
<feature type="binding site" evidence="5">
    <location>
        <position position="182"/>
    </location>
    <ligand>
        <name>Mg(2+)</name>
        <dbReference type="ChEBI" id="CHEBI:18420"/>
    </ligand>
</feature>
<comment type="pathway">
    <text evidence="5">Cofactor biosynthesis; ubiquinone biosynthesis.</text>
</comment>
<comment type="catalytic activity">
    <reaction evidence="5">
        <text>a 3-demethylubiquinone + S-adenosyl-L-methionine = a ubiquinone + S-adenosyl-L-homocysteine</text>
        <dbReference type="Rhea" id="RHEA:81215"/>
        <dbReference type="Rhea" id="RHEA-COMP:9565"/>
        <dbReference type="Rhea" id="RHEA-COMP:19654"/>
        <dbReference type="ChEBI" id="CHEBI:16389"/>
        <dbReference type="ChEBI" id="CHEBI:57856"/>
        <dbReference type="ChEBI" id="CHEBI:59789"/>
        <dbReference type="ChEBI" id="CHEBI:231825"/>
    </reaction>
</comment>
<sequence length="300" mass="33504">MLNISCHSCGRLLTTLSSIPKFRNLKNFHFFENYNLHVSRPSIRFMTSQSNIEYEAEKFSKLAENWWDENGAMKALHSMNRVRVPFIRDGLISMGCGEPYTSKPLQGIKILEVGCGAGVLCEPLARLGASVLGIDASDNVLEVAKIHRDGNTELSDLQYIDADLEDIVGAGTLRFHAVVASEVVEHVEDKTKFINNCCSLLMPNGSLFLSTINRTQVSYLLAVLMAEEVLGVVPPGTHDWEMFVTTDEIKSYLNQGNCEIQKIVGMNYNPLNNKWTKCQNTSVNYILHAVKKNDINADTQ</sequence>
<dbReference type="Ensembl" id="ENSCINT00000005307.3">
    <property type="protein sequence ID" value="ENSCINP00000005307.3"/>
    <property type="gene ID" value="ENSCING00000002605.3"/>
</dbReference>
<keyword evidence="1 5" id="KW-0489">Methyltransferase</keyword>
<keyword evidence="7" id="KW-1185">Reference proteome</keyword>
<dbReference type="HAMAP" id="MF_00472">
    <property type="entry name" value="UbiG"/>
    <property type="match status" value="1"/>
</dbReference>
<feature type="binding site" evidence="5">
    <location>
        <position position="186"/>
    </location>
    <ligand>
        <name>Mg(2+)</name>
        <dbReference type="ChEBI" id="CHEBI:18420"/>
    </ligand>
</feature>
<protein>
    <recommendedName>
        <fullName evidence="5">Ubiquinone biosynthesis O-methyltransferase, mitochondrial</fullName>
    </recommendedName>
    <alternativeName>
        <fullName evidence="5">3-demethylubiquinol 3-O-methyltransferase</fullName>
        <ecNumber evidence="5">2.1.1.64</ecNumber>
    </alternativeName>
    <alternativeName>
        <fullName evidence="5">3-demethylubiquinone 3-O-methyltransferase</fullName>
        <ecNumber evidence="5">2.1.1.-</ecNumber>
    </alternativeName>
    <alternativeName>
        <fullName evidence="5">Polyprenyldihydroxybenzoate methyltransferase</fullName>
        <ecNumber evidence="5">2.1.1.114</ecNumber>
    </alternativeName>
</protein>
<dbReference type="NCBIfam" id="TIGR01983">
    <property type="entry name" value="UbiG"/>
    <property type="match status" value="1"/>
</dbReference>
<dbReference type="HOGENOM" id="CLU_042432_0_1_1"/>
<dbReference type="EC" id="2.1.1.114" evidence="5"/>
<feature type="binding site" evidence="5">
    <location>
        <position position="135"/>
    </location>
    <ligand>
        <name>S-adenosyl-L-methionine</name>
        <dbReference type="ChEBI" id="CHEBI:59789"/>
    </ligand>
</feature>
<dbReference type="GO" id="GO:0061542">
    <property type="term" value="F:3-demethylubiquinol 3-O-methyltransferase activity"/>
    <property type="evidence" value="ECO:0000318"/>
    <property type="project" value="GO_Central"/>
</dbReference>
<dbReference type="Proteomes" id="UP000008144">
    <property type="component" value="Unassembled WGS sequence"/>
</dbReference>
<dbReference type="GO" id="GO:0010420">
    <property type="term" value="F:polyprenyldihydroxybenzoate methyltransferase activity"/>
    <property type="evidence" value="ECO:0000318"/>
    <property type="project" value="GO_Central"/>
</dbReference>
<proteinExistence type="inferred from homology"/>